<name>A0A810KY24_9ACTN</name>
<dbReference type="AlphaFoldDB" id="A0A810KY24"/>
<dbReference type="Proteomes" id="UP000680750">
    <property type="component" value="Chromosome"/>
</dbReference>
<sequence length="65" mass="6799">MPADVPINDVQRIMAARASRDHAGPGHARVAGPSTEVCADFLLTGEPSLAPETPRAHPKMGSELP</sequence>
<feature type="region of interest" description="Disordered" evidence="1">
    <location>
        <begin position="46"/>
        <end position="65"/>
    </location>
</feature>
<organism evidence="2 3">
    <name type="scientific">Actinocatenispora sera</name>
    <dbReference type="NCBI Taxonomy" id="390989"/>
    <lineage>
        <taxon>Bacteria</taxon>
        <taxon>Bacillati</taxon>
        <taxon>Actinomycetota</taxon>
        <taxon>Actinomycetes</taxon>
        <taxon>Micromonosporales</taxon>
        <taxon>Micromonosporaceae</taxon>
        <taxon>Actinocatenispora</taxon>
    </lineage>
</organism>
<accession>A0A810KY24</accession>
<proteinExistence type="predicted"/>
<evidence type="ECO:0000256" key="1">
    <source>
        <dbReference type="SAM" id="MobiDB-lite"/>
    </source>
</evidence>
<evidence type="ECO:0000313" key="3">
    <source>
        <dbReference type="Proteomes" id="UP000680750"/>
    </source>
</evidence>
<gene>
    <name evidence="2" type="ORF">Asera_16930</name>
</gene>
<dbReference type="KEGG" id="aser:Asera_16930"/>
<protein>
    <submittedName>
        <fullName evidence="2">Uncharacterized protein</fullName>
    </submittedName>
</protein>
<keyword evidence="3" id="KW-1185">Reference proteome</keyword>
<reference evidence="2" key="1">
    <citation type="submission" date="2020-08" db="EMBL/GenBank/DDBJ databases">
        <title>Whole genome shotgun sequence of Actinocatenispora sera NBRC 101916.</title>
        <authorList>
            <person name="Komaki H."/>
            <person name="Tamura T."/>
        </authorList>
    </citation>
    <scope>NUCLEOTIDE SEQUENCE</scope>
    <source>
        <strain evidence="2">NBRC 101916</strain>
    </source>
</reference>
<evidence type="ECO:0000313" key="2">
    <source>
        <dbReference type="EMBL" id="BCJ27585.1"/>
    </source>
</evidence>
<dbReference type="EMBL" id="AP023354">
    <property type="protein sequence ID" value="BCJ27585.1"/>
    <property type="molecule type" value="Genomic_DNA"/>
</dbReference>